<evidence type="ECO:0000313" key="14">
    <source>
        <dbReference type="Proteomes" id="UP000736328"/>
    </source>
</evidence>
<evidence type="ECO:0000256" key="10">
    <source>
        <dbReference type="ARBA" id="ARBA00049244"/>
    </source>
</evidence>
<dbReference type="PANTHER" id="PTHR11076:SF33">
    <property type="entry name" value="DNA POLYMERASE KAPPA"/>
    <property type="match status" value="1"/>
</dbReference>
<evidence type="ECO:0000256" key="5">
    <source>
        <dbReference type="ARBA" id="ARBA00022723"/>
    </source>
</evidence>
<keyword evidence="11" id="KW-0515">Mutator protein</keyword>
<keyword evidence="11" id="KW-0238">DNA-binding</keyword>
<dbReference type="GO" id="GO:0006261">
    <property type="term" value="P:DNA-templated DNA replication"/>
    <property type="evidence" value="ECO:0007669"/>
    <property type="project" value="UniProtKB-UniRule"/>
</dbReference>
<dbReference type="InterPro" id="IPR043128">
    <property type="entry name" value="Rev_trsase/Diguanyl_cyclase"/>
</dbReference>
<dbReference type="EMBL" id="JACQXR010000111">
    <property type="protein sequence ID" value="MBI4727227.1"/>
    <property type="molecule type" value="Genomic_DNA"/>
</dbReference>
<dbReference type="Pfam" id="PF11799">
    <property type="entry name" value="IMS_C"/>
    <property type="match status" value="1"/>
</dbReference>
<keyword evidence="6 11" id="KW-0227">DNA damage</keyword>
<dbReference type="InterPro" id="IPR001126">
    <property type="entry name" value="UmuC"/>
</dbReference>
<dbReference type="GO" id="GO:0006281">
    <property type="term" value="P:DNA repair"/>
    <property type="evidence" value="ECO:0007669"/>
    <property type="project" value="UniProtKB-UniRule"/>
</dbReference>
<keyword evidence="5 11" id="KW-0479">Metal-binding</keyword>
<evidence type="ECO:0000256" key="9">
    <source>
        <dbReference type="ARBA" id="ARBA00023204"/>
    </source>
</evidence>
<comment type="subcellular location">
    <subcellularLocation>
        <location evidence="11">Cytoplasm</location>
    </subcellularLocation>
</comment>
<evidence type="ECO:0000256" key="8">
    <source>
        <dbReference type="ARBA" id="ARBA00022932"/>
    </source>
</evidence>
<accession>A0A933ICE2</accession>
<dbReference type="PROSITE" id="PS50173">
    <property type="entry name" value="UMUC"/>
    <property type="match status" value="1"/>
</dbReference>
<evidence type="ECO:0000256" key="4">
    <source>
        <dbReference type="ARBA" id="ARBA00022705"/>
    </source>
</evidence>
<dbReference type="SUPFAM" id="SSF100879">
    <property type="entry name" value="Lesion bypass DNA polymerase (Y-family), little finger domain"/>
    <property type="match status" value="1"/>
</dbReference>
<dbReference type="GO" id="GO:0000287">
    <property type="term" value="F:magnesium ion binding"/>
    <property type="evidence" value="ECO:0007669"/>
    <property type="project" value="UniProtKB-UniRule"/>
</dbReference>
<evidence type="ECO:0000259" key="12">
    <source>
        <dbReference type="PROSITE" id="PS50173"/>
    </source>
</evidence>
<dbReference type="Pfam" id="PF11798">
    <property type="entry name" value="IMS_HHH"/>
    <property type="match status" value="1"/>
</dbReference>
<dbReference type="GO" id="GO:0042276">
    <property type="term" value="P:error-prone translesion synthesis"/>
    <property type="evidence" value="ECO:0007669"/>
    <property type="project" value="TreeGrafter"/>
</dbReference>
<dbReference type="PANTHER" id="PTHR11076">
    <property type="entry name" value="DNA REPAIR POLYMERASE UMUC / TRANSFERASE FAMILY MEMBER"/>
    <property type="match status" value="1"/>
</dbReference>
<keyword evidence="9 11" id="KW-0234">DNA repair</keyword>
<dbReference type="InterPro" id="IPR022880">
    <property type="entry name" value="DNApol_IV"/>
</dbReference>
<dbReference type="GO" id="GO:0005829">
    <property type="term" value="C:cytosol"/>
    <property type="evidence" value="ECO:0007669"/>
    <property type="project" value="TreeGrafter"/>
</dbReference>
<dbReference type="Pfam" id="PF00817">
    <property type="entry name" value="IMS"/>
    <property type="match status" value="1"/>
</dbReference>
<comment type="catalytic activity">
    <reaction evidence="10 11">
        <text>DNA(n) + a 2'-deoxyribonucleoside 5'-triphosphate = DNA(n+1) + diphosphate</text>
        <dbReference type="Rhea" id="RHEA:22508"/>
        <dbReference type="Rhea" id="RHEA-COMP:17339"/>
        <dbReference type="Rhea" id="RHEA-COMP:17340"/>
        <dbReference type="ChEBI" id="CHEBI:33019"/>
        <dbReference type="ChEBI" id="CHEBI:61560"/>
        <dbReference type="ChEBI" id="CHEBI:173112"/>
        <dbReference type="EC" id="2.7.7.7"/>
    </reaction>
</comment>
<feature type="domain" description="UmuC" evidence="12">
    <location>
        <begin position="5"/>
        <end position="189"/>
    </location>
</feature>
<reference evidence="13" key="1">
    <citation type="submission" date="2020-07" db="EMBL/GenBank/DDBJ databases">
        <title>Huge and variable diversity of episymbiotic CPR bacteria and DPANN archaea in groundwater ecosystems.</title>
        <authorList>
            <person name="He C.Y."/>
            <person name="Keren R."/>
            <person name="Whittaker M."/>
            <person name="Farag I.F."/>
            <person name="Doudna J."/>
            <person name="Cate J.H.D."/>
            <person name="Banfield J.F."/>
        </authorList>
    </citation>
    <scope>NUCLEOTIDE SEQUENCE</scope>
    <source>
        <strain evidence="13">NC_groundwater_1520_Pr4_B-0.1um_53_5</strain>
    </source>
</reference>
<keyword evidence="8 11" id="KW-0239">DNA-directed DNA polymerase</keyword>
<dbReference type="InterPro" id="IPR050116">
    <property type="entry name" value="DNA_polymerase-Y"/>
</dbReference>
<comment type="function">
    <text evidence="11">Poorly processive, error-prone DNA polymerase involved in untargeted mutagenesis. Copies undamaged DNA at stalled replication forks, which arise in vivo from mismatched or misaligned primer ends. These misaligned primers can be extended by PolIV. Exhibits no 3'-5' exonuclease (proofreading) activity. May be involved in translesional synthesis, in conjunction with the beta clamp from PolIII.</text>
</comment>
<dbReference type="NCBIfam" id="NF002677">
    <property type="entry name" value="PRK02406.1"/>
    <property type="match status" value="1"/>
</dbReference>
<keyword evidence="7 11" id="KW-0460">Magnesium</keyword>
<feature type="binding site" evidence="11">
    <location>
        <position position="9"/>
    </location>
    <ligand>
        <name>Mg(2+)</name>
        <dbReference type="ChEBI" id="CHEBI:18420"/>
    </ligand>
</feature>
<comment type="cofactor">
    <cofactor evidence="11">
        <name>Mg(2+)</name>
        <dbReference type="ChEBI" id="CHEBI:18420"/>
    </cofactor>
    <text evidence="11">Binds 2 magnesium ions per subunit.</text>
</comment>
<dbReference type="GO" id="GO:0003684">
    <property type="term" value="F:damaged DNA binding"/>
    <property type="evidence" value="ECO:0007669"/>
    <property type="project" value="InterPro"/>
</dbReference>
<feature type="site" description="Substrate discrimination" evidence="11">
    <location>
        <position position="14"/>
    </location>
</feature>
<dbReference type="AlphaFoldDB" id="A0A933ICE2"/>
<evidence type="ECO:0000256" key="6">
    <source>
        <dbReference type="ARBA" id="ARBA00022763"/>
    </source>
</evidence>
<dbReference type="EC" id="2.7.7.7" evidence="11"/>
<dbReference type="InterPro" id="IPR036775">
    <property type="entry name" value="DNA_pol_Y-fam_lit_finger_sf"/>
</dbReference>
<comment type="caution">
    <text evidence="13">The sequence shown here is derived from an EMBL/GenBank/DDBJ whole genome shotgun (WGS) entry which is preliminary data.</text>
</comment>
<evidence type="ECO:0000256" key="1">
    <source>
        <dbReference type="ARBA" id="ARBA00010945"/>
    </source>
</evidence>
<keyword evidence="11" id="KW-0963">Cytoplasm</keyword>
<dbReference type="Gene3D" id="3.40.1170.60">
    <property type="match status" value="1"/>
</dbReference>
<keyword evidence="3 11" id="KW-0548">Nucleotidyltransferase</keyword>
<dbReference type="Proteomes" id="UP000736328">
    <property type="component" value="Unassembled WGS sequence"/>
</dbReference>
<dbReference type="InterPro" id="IPR017961">
    <property type="entry name" value="DNA_pol_Y-fam_little_finger"/>
</dbReference>
<evidence type="ECO:0000256" key="11">
    <source>
        <dbReference type="HAMAP-Rule" id="MF_01113"/>
    </source>
</evidence>
<dbReference type="GO" id="GO:0009432">
    <property type="term" value="P:SOS response"/>
    <property type="evidence" value="ECO:0007669"/>
    <property type="project" value="TreeGrafter"/>
</dbReference>
<dbReference type="FunFam" id="3.30.1490.100:FF:000004">
    <property type="entry name" value="DNA polymerase IV"/>
    <property type="match status" value="1"/>
</dbReference>
<gene>
    <name evidence="11 13" type="primary">dinB</name>
    <name evidence="13" type="ORF">HY768_08420</name>
</gene>
<keyword evidence="2 11" id="KW-0808">Transferase</keyword>
<name>A0A933ICE2_UNCT6</name>
<evidence type="ECO:0000256" key="7">
    <source>
        <dbReference type="ARBA" id="ARBA00022842"/>
    </source>
</evidence>
<evidence type="ECO:0000256" key="2">
    <source>
        <dbReference type="ARBA" id="ARBA00022679"/>
    </source>
</evidence>
<dbReference type="Gene3D" id="3.30.1490.100">
    <property type="entry name" value="DNA polymerase, Y-family, little finger domain"/>
    <property type="match status" value="1"/>
</dbReference>
<dbReference type="GO" id="GO:0003887">
    <property type="term" value="F:DNA-directed DNA polymerase activity"/>
    <property type="evidence" value="ECO:0007669"/>
    <property type="project" value="UniProtKB-UniRule"/>
</dbReference>
<sequence length="392" mass="43112">MERLIAHVDMDCFYAAVEVLDDPGLLGRPVIVGSDPKGGKGRGVVSASSYAARKFGVHSAMPISQAFRLCPNGVFLPGRMGRYVEVSDQIMEILYGFTPQLQQISVDEAFLDMTGCRRIFGDPEQIGKRIKQAIRQKSGLSASVGLGSNKLIAKIASDLKKPDGLVVVPPGGEAEFLSPLPLRKLWGIGPKIEQRIRSRFKAETIGQLAAIPERSLAQEFAVMGEYLHQRANGVDDDPVCDERQAKSISRENTFDEDTADKEILLSTLLYLCDDAAGSLRNSQFEGRTITLKLRYSNFETHTYGRTYSRLPAAAGEIFKAAKALFLDNWRKGQAVRLLGVSVSNFEQKPEQMGLFTGDGANDRKAEKLEKAVDAVRKKLGKRSIVRGGTMER</sequence>
<dbReference type="CDD" id="cd03586">
    <property type="entry name" value="PolY_Pol_IV_kappa"/>
    <property type="match status" value="1"/>
</dbReference>
<dbReference type="SUPFAM" id="SSF56672">
    <property type="entry name" value="DNA/RNA polymerases"/>
    <property type="match status" value="1"/>
</dbReference>
<dbReference type="InterPro" id="IPR024728">
    <property type="entry name" value="PolY_HhH_motif"/>
</dbReference>
<keyword evidence="4 11" id="KW-0235">DNA replication</keyword>
<comment type="subunit">
    <text evidence="11">Monomer.</text>
</comment>
<dbReference type="HAMAP" id="MF_01113">
    <property type="entry name" value="DNApol_IV"/>
    <property type="match status" value="1"/>
</dbReference>
<protein>
    <recommendedName>
        <fullName evidence="11">DNA polymerase IV</fullName>
        <shortName evidence="11">Pol IV</shortName>
        <ecNumber evidence="11">2.7.7.7</ecNumber>
    </recommendedName>
</protein>
<feature type="active site" evidence="11">
    <location>
        <position position="108"/>
    </location>
</feature>
<proteinExistence type="inferred from homology"/>
<evidence type="ECO:0000313" key="13">
    <source>
        <dbReference type="EMBL" id="MBI4727227.1"/>
    </source>
</evidence>
<dbReference type="InterPro" id="IPR043502">
    <property type="entry name" value="DNA/RNA_pol_sf"/>
</dbReference>
<evidence type="ECO:0000256" key="3">
    <source>
        <dbReference type="ARBA" id="ARBA00022695"/>
    </source>
</evidence>
<dbReference type="Gene3D" id="3.30.70.270">
    <property type="match status" value="1"/>
</dbReference>
<dbReference type="Gene3D" id="1.10.150.20">
    <property type="entry name" value="5' to 3' exonuclease, C-terminal subdomain"/>
    <property type="match status" value="1"/>
</dbReference>
<organism evidence="13 14">
    <name type="scientific">candidate division TA06 bacterium</name>
    <dbReference type="NCBI Taxonomy" id="2250710"/>
    <lineage>
        <taxon>Bacteria</taxon>
        <taxon>Bacteria division TA06</taxon>
    </lineage>
</organism>
<comment type="similarity">
    <text evidence="1 11">Belongs to the DNA polymerase type-Y family.</text>
</comment>
<feature type="binding site" evidence="11">
    <location>
        <position position="107"/>
    </location>
    <ligand>
        <name>Mg(2+)</name>
        <dbReference type="ChEBI" id="CHEBI:18420"/>
    </ligand>
</feature>